<dbReference type="Gene3D" id="1.20.1070.10">
    <property type="entry name" value="Rhodopsin 7-helix transmembrane proteins"/>
    <property type="match status" value="1"/>
</dbReference>
<dbReference type="SUPFAM" id="SSF81321">
    <property type="entry name" value="Family A G protein-coupled receptor-like"/>
    <property type="match status" value="1"/>
</dbReference>
<evidence type="ECO:0000313" key="8">
    <source>
        <dbReference type="WBParaSite" id="TREG1_38130.1"/>
    </source>
</evidence>
<name>A0AA85JP85_TRIRE</name>
<dbReference type="GO" id="GO:0004930">
    <property type="term" value="F:G protein-coupled receptor activity"/>
    <property type="evidence" value="ECO:0007669"/>
    <property type="project" value="InterPro"/>
</dbReference>
<feature type="transmembrane region" description="Helical" evidence="5">
    <location>
        <begin position="435"/>
        <end position="460"/>
    </location>
</feature>
<evidence type="ECO:0000256" key="5">
    <source>
        <dbReference type="SAM" id="Phobius"/>
    </source>
</evidence>
<evidence type="ECO:0000259" key="6">
    <source>
        <dbReference type="PROSITE" id="PS50262"/>
    </source>
</evidence>
<comment type="subcellular location">
    <subcellularLocation>
        <location evidence="1">Membrane</location>
    </subcellularLocation>
</comment>
<dbReference type="AlphaFoldDB" id="A0AA85JP85"/>
<evidence type="ECO:0000313" key="7">
    <source>
        <dbReference type="Proteomes" id="UP000050795"/>
    </source>
</evidence>
<reference evidence="8" key="2">
    <citation type="submission" date="2023-11" db="UniProtKB">
        <authorList>
            <consortium name="WormBaseParasite"/>
        </authorList>
    </citation>
    <scope>IDENTIFICATION</scope>
</reference>
<dbReference type="CDD" id="cd14978">
    <property type="entry name" value="7tmA_FMRFamide_R-like"/>
    <property type="match status" value="1"/>
</dbReference>
<feature type="transmembrane region" description="Helical" evidence="5">
    <location>
        <begin position="231"/>
        <end position="257"/>
    </location>
</feature>
<dbReference type="Proteomes" id="UP000050795">
    <property type="component" value="Unassembled WGS sequence"/>
</dbReference>
<evidence type="ECO:0000256" key="3">
    <source>
        <dbReference type="ARBA" id="ARBA00022989"/>
    </source>
</evidence>
<keyword evidence="7" id="KW-1185">Reference proteome</keyword>
<organism evidence="7 8">
    <name type="scientific">Trichobilharzia regenti</name>
    <name type="common">Nasal bird schistosome</name>
    <dbReference type="NCBI Taxonomy" id="157069"/>
    <lineage>
        <taxon>Eukaryota</taxon>
        <taxon>Metazoa</taxon>
        <taxon>Spiralia</taxon>
        <taxon>Lophotrochozoa</taxon>
        <taxon>Platyhelminthes</taxon>
        <taxon>Trematoda</taxon>
        <taxon>Digenea</taxon>
        <taxon>Strigeidida</taxon>
        <taxon>Schistosomatoidea</taxon>
        <taxon>Schistosomatidae</taxon>
        <taxon>Trichobilharzia</taxon>
    </lineage>
</organism>
<dbReference type="PROSITE" id="PS50262">
    <property type="entry name" value="G_PROTEIN_RECEP_F1_2"/>
    <property type="match status" value="1"/>
</dbReference>
<dbReference type="PANTHER" id="PTHR46641">
    <property type="entry name" value="FMRFAMIDE RECEPTOR-RELATED"/>
    <property type="match status" value="1"/>
</dbReference>
<feature type="transmembrane region" description="Helical" evidence="5">
    <location>
        <begin position="145"/>
        <end position="165"/>
    </location>
</feature>
<feature type="transmembrane region" description="Helical" evidence="5">
    <location>
        <begin position="395"/>
        <end position="415"/>
    </location>
</feature>
<accession>A0AA85JP85</accession>
<dbReference type="InterPro" id="IPR052954">
    <property type="entry name" value="GPCR-Ligand_Int"/>
</dbReference>
<keyword evidence="4 5" id="KW-0472">Membrane</keyword>
<dbReference type="PANTHER" id="PTHR46641:SF2">
    <property type="entry name" value="FMRFAMIDE RECEPTOR"/>
    <property type="match status" value="1"/>
</dbReference>
<feature type="transmembrane region" description="Helical" evidence="5">
    <location>
        <begin position="65"/>
        <end position="85"/>
    </location>
</feature>
<keyword evidence="3 5" id="KW-1133">Transmembrane helix</keyword>
<protein>
    <submittedName>
        <fullName evidence="8">G_PROTEIN_RECEP_F1_2 domain-containing protein</fullName>
    </submittedName>
</protein>
<feature type="transmembrane region" description="Helical" evidence="5">
    <location>
        <begin position="97"/>
        <end position="124"/>
    </location>
</feature>
<feature type="transmembrane region" description="Helical" evidence="5">
    <location>
        <begin position="33"/>
        <end position="53"/>
    </location>
</feature>
<feature type="domain" description="G-protein coupled receptors family 1 profile" evidence="6">
    <location>
        <begin position="45"/>
        <end position="457"/>
    </location>
</feature>
<evidence type="ECO:0000256" key="4">
    <source>
        <dbReference type="ARBA" id="ARBA00023136"/>
    </source>
</evidence>
<dbReference type="InterPro" id="IPR000276">
    <property type="entry name" value="GPCR_Rhodpsn"/>
</dbReference>
<dbReference type="InterPro" id="IPR017452">
    <property type="entry name" value="GPCR_Rhodpsn_7TM"/>
</dbReference>
<dbReference type="Pfam" id="PF00001">
    <property type="entry name" value="7tm_1"/>
    <property type="match status" value="2"/>
</dbReference>
<keyword evidence="2 5" id="KW-0812">Transmembrane</keyword>
<dbReference type="PRINTS" id="PR00237">
    <property type="entry name" value="GPCRRHODOPSN"/>
</dbReference>
<sequence>MMNHFNMTELSSNNDLNNLYELRNLVRTICTQLLIPIVCIIGISTNVLNILVLARPKMNSSTNKYLLAVAVCDLFYGITLILLSLRPYKEFEKEKFYMYLLPHIMAFGNLCSNTACWLTCAFTVERYIAVSSPMLARKIGTKQNCKWIILTICLFAFIVTFPDFLTHTTEWREESSIGENNSIQDDLYNVDDLRMRNNITVNSKGSNTPMSTLTGRYNLVNTELGKILIRIGWPVILIILVVILPLIILTVFNGLLIKSIIQASKIRVKLTKKSSVFLLPKLRYDDTCRTDSLSNLTKDITVPLRNEGQNEYSIKNSLRNHQRHCKHRSQHIQQRHSQRIVISPTGIINDSIDKEDDYEMTGNENLPINIDEQQFNCTSTTIHKPRSYFNERERITLMLILIVVAFCVLTMPSALVHLIKVSRPNLKNEEVRLNLLIAGNFVNLCLAINSTLNFFFYSWLSRRFRRTFYNLRKCK</sequence>
<dbReference type="WBParaSite" id="TREG1_38130.1">
    <property type="protein sequence ID" value="TREG1_38130.1"/>
    <property type="gene ID" value="TREG1_38130"/>
</dbReference>
<proteinExistence type="predicted"/>
<dbReference type="GO" id="GO:0016020">
    <property type="term" value="C:membrane"/>
    <property type="evidence" value="ECO:0007669"/>
    <property type="project" value="UniProtKB-SubCell"/>
</dbReference>
<evidence type="ECO:0000256" key="2">
    <source>
        <dbReference type="ARBA" id="ARBA00022692"/>
    </source>
</evidence>
<evidence type="ECO:0000256" key="1">
    <source>
        <dbReference type="ARBA" id="ARBA00004370"/>
    </source>
</evidence>
<reference evidence="7" key="1">
    <citation type="submission" date="2022-06" db="EMBL/GenBank/DDBJ databases">
        <authorList>
            <person name="Berger JAMES D."/>
            <person name="Berger JAMES D."/>
        </authorList>
    </citation>
    <scope>NUCLEOTIDE SEQUENCE [LARGE SCALE GENOMIC DNA]</scope>
</reference>